<sequence>MGVKHRGLAGRMFHGFLGGDFAGATVYLPSAPVALVVHWGGRRHPSPAAALNTCGRVGGDGYRLGLVAVRLSVETRRKRCR</sequence>
<accession>A0A8S5MLS1</accession>
<proteinExistence type="predicted"/>
<evidence type="ECO:0000313" key="1">
    <source>
        <dbReference type="EMBL" id="DAD83156.1"/>
    </source>
</evidence>
<dbReference type="EMBL" id="BK014928">
    <property type="protein sequence ID" value="DAD83156.1"/>
    <property type="molecule type" value="Genomic_DNA"/>
</dbReference>
<protein>
    <submittedName>
        <fullName evidence="1">Uncharacterized protein</fullName>
    </submittedName>
</protein>
<reference evidence="1" key="1">
    <citation type="journal article" date="2021" name="Proc. Natl. Acad. Sci. U.S.A.">
        <title>A Catalog of Tens of Thousands of Viruses from Human Metagenomes Reveals Hidden Associations with Chronic Diseases.</title>
        <authorList>
            <person name="Tisza M.J."/>
            <person name="Buck C.B."/>
        </authorList>
    </citation>
    <scope>NUCLEOTIDE SEQUENCE</scope>
    <source>
        <strain evidence="1">Ctlpi2</strain>
    </source>
</reference>
<name>A0A8S5MLS1_9CAUD</name>
<organism evidence="1">
    <name type="scientific">Podoviridae sp. ctlpi2</name>
    <dbReference type="NCBI Taxonomy" id="2826574"/>
    <lineage>
        <taxon>Viruses</taxon>
        <taxon>Duplodnaviria</taxon>
        <taxon>Heunggongvirae</taxon>
        <taxon>Uroviricota</taxon>
        <taxon>Caudoviricetes</taxon>
    </lineage>
</organism>